<evidence type="ECO:0000256" key="1">
    <source>
        <dbReference type="SAM" id="Phobius"/>
    </source>
</evidence>
<dbReference type="Pfam" id="PF12146">
    <property type="entry name" value="Hydrolase_4"/>
    <property type="match status" value="1"/>
</dbReference>
<name>A0A3D8PWA2_9BACI</name>
<dbReference type="PANTHER" id="PTHR43358:SF4">
    <property type="entry name" value="ALPHA_BETA HYDROLASE FOLD-1 DOMAIN-CONTAINING PROTEIN"/>
    <property type="match status" value="1"/>
</dbReference>
<dbReference type="EMBL" id="PIOD01000006">
    <property type="protein sequence ID" value="RDW19817.1"/>
    <property type="molecule type" value="Genomic_DNA"/>
</dbReference>
<dbReference type="Gene3D" id="3.40.50.1820">
    <property type="entry name" value="alpha/beta hydrolase"/>
    <property type="match status" value="1"/>
</dbReference>
<dbReference type="OrthoDB" id="9776685at2"/>
<comment type="caution">
    <text evidence="3">The sequence shown here is derived from an EMBL/GenBank/DDBJ whole genome shotgun (WGS) entry which is preliminary data.</text>
</comment>
<keyword evidence="1" id="KW-0472">Membrane</keyword>
<dbReference type="PANTHER" id="PTHR43358">
    <property type="entry name" value="ALPHA/BETA-HYDROLASE"/>
    <property type="match status" value="1"/>
</dbReference>
<keyword evidence="1" id="KW-0812">Transmembrane</keyword>
<keyword evidence="4" id="KW-1185">Reference proteome</keyword>
<dbReference type="InterPro" id="IPR029058">
    <property type="entry name" value="AB_hydrolase_fold"/>
</dbReference>
<feature type="domain" description="Serine aminopeptidase S33" evidence="2">
    <location>
        <begin position="97"/>
        <end position="208"/>
    </location>
</feature>
<accession>A0A3D8PWA2</accession>
<evidence type="ECO:0000313" key="3">
    <source>
        <dbReference type="EMBL" id="RDW19817.1"/>
    </source>
</evidence>
<protein>
    <submittedName>
        <fullName evidence="3">Alpha/beta hydrolase</fullName>
    </submittedName>
</protein>
<feature type="transmembrane region" description="Helical" evidence="1">
    <location>
        <begin position="7"/>
        <end position="29"/>
    </location>
</feature>
<reference evidence="4" key="1">
    <citation type="submission" date="2017-11" db="EMBL/GenBank/DDBJ databases">
        <authorList>
            <person name="Zhu W."/>
        </authorList>
    </citation>
    <scope>NUCLEOTIDE SEQUENCE [LARGE SCALE GENOMIC DNA]</scope>
    <source>
        <strain evidence="4">CAU 1051</strain>
    </source>
</reference>
<gene>
    <name evidence="3" type="ORF">CWR45_07055</name>
</gene>
<proteinExistence type="predicted"/>
<dbReference type="GO" id="GO:0016787">
    <property type="term" value="F:hydrolase activity"/>
    <property type="evidence" value="ECO:0007669"/>
    <property type="project" value="UniProtKB-KW"/>
</dbReference>
<evidence type="ECO:0000313" key="4">
    <source>
        <dbReference type="Proteomes" id="UP000256520"/>
    </source>
</evidence>
<keyword evidence="1" id="KW-1133">Transmembrane helix</keyword>
<dbReference type="Proteomes" id="UP000256520">
    <property type="component" value="Unassembled WGS sequence"/>
</dbReference>
<evidence type="ECO:0000259" key="2">
    <source>
        <dbReference type="Pfam" id="PF12146"/>
    </source>
</evidence>
<keyword evidence="3" id="KW-0378">Hydrolase</keyword>
<dbReference type="AlphaFoldDB" id="A0A3D8PWA2"/>
<organism evidence="3 4">
    <name type="scientific">Oceanobacillus chungangensis</name>
    <dbReference type="NCBI Taxonomy" id="1229152"/>
    <lineage>
        <taxon>Bacteria</taxon>
        <taxon>Bacillati</taxon>
        <taxon>Bacillota</taxon>
        <taxon>Bacilli</taxon>
        <taxon>Bacillales</taxon>
        <taxon>Bacillaceae</taxon>
        <taxon>Oceanobacillus</taxon>
    </lineage>
</organism>
<dbReference type="SUPFAM" id="SSF53474">
    <property type="entry name" value="alpha/beta-Hydrolases"/>
    <property type="match status" value="1"/>
</dbReference>
<sequence length="317" mass="35990">MVKRKIIIVAIVVIIVLLFALIFAVNYFYGESVKRGVEVELYSGDKIVEDVAIEDKVILEEAQQWFANQELQQVEQVSNDGLLLKSIFLENVKSTGKAVILAHGYREQSENMGDFAKFYYDQGFDILIPDARGHGKSEGEYVGYGWHDRLDYLKWIDLLINDYQADKIILHGKSMGASLVLMTSGEELPNEVKAIIADSGYTTVKEELSYQLQHLYNLPSFPLLDLTSLMTKIRAGYSFEEASAIEQVKHNTRPLFIIHGEEDELVPTEMANRLYNTANGEKELWIVPKAGHTKAHTMATSEYEERLLQFIKTASKE</sequence>
<dbReference type="InterPro" id="IPR052920">
    <property type="entry name" value="DNA-binding_regulatory"/>
</dbReference>
<dbReference type="InterPro" id="IPR022742">
    <property type="entry name" value="Hydrolase_4"/>
</dbReference>